<dbReference type="PANTHER" id="PTHR46229:SF2">
    <property type="entry name" value="BOLA-LIKE PROTEIN 1"/>
    <property type="match status" value="1"/>
</dbReference>
<feature type="non-terminal residue" evidence="3">
    <location>
        <position position="87"/>
    </location>
</feature>
<protein>
    <submittedName>
        <fullName evidence="3">Uncharacterized protein</fullName>
    </submittedName>
</protein>
<keyword evidence="4" id="KW-1185">Reference proteome</keyword>
<dbReference type="PANTHER" id="PTHR46229">
    <property type="entry name" value="BOLA TRANSCRIPTION REGULATOR"/>
    <property type="match status" value="1"/>
</dbReference>
<dbReference type="KEGG" id="mbr:MONBRDRAFT_38125"/>
<dbReference type="FunCoup" id="A9V5U4">
    <property type="interactions" value="426"/>
</dbReference>
<dbReference type="RefSeq" id="XP_001748047.1">
    <property type="nucleotide sequence ID" value="XM_001747995.1"/>
</dbReference>
<organism evidence="3 4">
    <name type="scientific">Monosiga brevicollis</name>
    <name type="common">Choanoflagellate</name>
    <dbReference type="NCBI Taxonomy" id="81824"/>
    <lineage>
        <taxon>Eukaryota</taxon>
        <taxon>Choanoflagellata</taxon>
        <taxon>Craspedida</taxon>
        <taxon>Salpingoecidae</taxon>
        <taxon>Monosiga</taxon>
    </lineage>
</organism>
<dbReference type="STRING" id="81824.A9V5U4"/>
<evidence type="ECO:0000256" key="2">
    <source>
        <dbReference type="RuleBase" id="RU003860"/>
    </source>
</evidence>
<comment type="similarity">
    <text evidence="1 2">Belongs to the BolA/IbaG family.</text>
</comment>
<dbReference type="AlphaFoldDB" id="A9V5U4"/>
<gene>
    <name evidence="3" type="ORF">MONBRDRAFT_38125</name>
</gene>
<evidence type="ECO:0000256" key="1">
    <source>
        <dbReference type="ARBA" id="ARBA00005578"/>
    </source>
</evidence>
<accession>A9V5U4</accession>
<evidence type="ECO:0000313" key="4">
    <source>
        <dbReference type="Proteomes" id="UP000001357"/>
    </source>
</evidence>
<dbReference type="EMBL" id="CH991561">
    <property type="protein sequence ID" value="EDQ87104.1"/>
    <property type="molecule type" value="Genomic_DNA"/>
</dbReference>
<dbReference type="SUPFAM" id="SSF82657">
    <property type="entry name" value="BolA-like"/>
    <property type="match status" value="1"/>
</dbReference>
<dbReference type="eggNOG" id="KOG2313">
    <property type="taxonomic scope" value="Eukaryota"/>
</dbReference>
<evidence type="ECO:0000313" key="3">
    <source>
        <dbReference type="EMBL" id="EDQ87104.1"/>
    </source>
</evidence>
<name>A9V5U4_MONBE</name>
<dbReference type="InParanoid" id="A9V5U4"/>
<sequence>MSLVRGGGWHVGQVLVRSMASSAARAAAEQQPGPVMAAIRQKLTERFQPTTLDVKNESYMHSVPRGSETHFKVTIVSDQFEGMKLIE</sequence>
<proteinExistence type="inferred from homology"/>
<dbReference type="InterPro" id="IPR050961">
    <property type="entry name" value="BolA/IbaG_stress_morph_reg"/>
</dbReference>
<dbReference type="PIRSF" id="PIRSF003113">
    <property type="entry name" value="BolA"/>
    <property type="match status" value="1"/>
</dbReference>
<dbReference type="Proteomes" id="UP000001357">
    <property type="component" value="Unassembled WGS sequence"/>
</dbReference>
<dbReference type="InterPro" id="IPR036065">
    <property type="entry name" value="BolA-like_sf"/>
</dbReference>
<reference evidence="3 4" key="1">
    <citation type="journal article" date="2008" name="Nature">
        <title>The genome of the choanoflagellate Monosiga brevicollis and the origin of metazoans.</title>
        <authorList>
            <consortium name="JGI Sequencing"/>
            <person name="King N."/>
            <person name="Westbrook M.J."/>
            <person name="Young S.L."/>
            <person name="Kuo A."/>
            <person name="Abedin M."/>
            <person name="Chapman J."/>
            <person name="Fairclough S."/>
            <person name="Hellsten U."/>
            <person name="Isogai Y."/>
            <person name="Letunic I."/>
            <person name="Marr M."/>
            <person name="Pincus D."/>
            <person name="Putnam N."/>
            <person name="Rokas A."/>
            <person name="Wright K.J."/>
            <person name="Zuzow R."/>
            <person name="Dirks W."/>
            <person name="Good M."/>
            <person name="Goodstein D."/>
            <person name="Lemons D."/>
            <person name="Li W."/>
            <person name="Lyons J.B."/>
            <person name="Morris A."/>
            <person name="Nichols S."/>
            <person name="Richter D.J."/>
            <person name="Salamov A."/>
            <person name="Bork P."/>
            <person name="Lim W.A."/>
            <person name="Manning G."/>
            <person name="Miller W.T."/>
            <person name="McGinnis W."/>
            <person name="Shapiro H."/>
            <person name="Tjian R."/>
            <person name="Grigoriev I.V."/>
            <person name="Rokhsar D."/>
        </authorList>
    </citation>
    <scope>NUCLEOTIDE SEQUENCE [LARGE SCALE GENOMIC DNA]</scope>
    <source>
        <strain evidence="4">MX1 / ATCC 50154</strain>
    </source>
</reference>
<dbReference type="GeneID" id="5893380"/>
<dbReference type="InterPro" id="IPR002634">
    <property type="entry name" value="BolA"/>
</dbReference>
<dbReference type="Gene3D" id="3.30.300.90">
    <property type="entry name" value="BolA-like"/>
    <property type="match status" value="1"/>
</dbReference>
<dbReference type="Pfam" id="PF01722">
    <property type="entry name" value="BolA"/>
    <property type="match status" value="1"/>
</dbReference>